<evidence type="ECO:0000256" key="4">
    <source>
        <dbReference type="ARBA" id="ARBA00022771"/>
    </source>
</evidence>
<comment type="subcellular location">
    <subcellularLocation>
        <location evidence="1">Nucleus</location>
    </subcellularLocation>
</comment>
<dbReference type="AlphaFoldDB" id="A0A8C8RSQ0"/>
<dbReference type="PANTHER" id="PTHR23226:SF248">
    <property type="entry name" value="ZINC FINGER PROTEIN 648"/>
    <property type="match status" value="1"/>
</dbReference>
<evidence type="ECO:0000256" key="7">
    <source>
        <dbReference type="ARBA" id="ARBA00023242"/>
    </source>
</evidence>
<dbReference type="PANTHER" id="PTHR23226">
    <property type="entry name" value="ZINC FINGER AND SCAN DOMAIN-CONTAINING"/>
    <property type="match status" value="1"/>
</dbReference>
<dbReference type="SMART" id="SM00355">
    <property type="entry name" value="ZnF_C2H2"/>
    <property type="match status" value="3"/>
</dbReference>
<dbReference type="SUPFAM" id="SSF57667">
    <property type="entry name" value="beta-beta-alpha zinc fingers"/>
    <property type="match status" value="2"/>
</dbReference>
<evidence type="ECO:0000256" key="3">
    <source>
        <dbReference type="ARBA" id="ARBA00022737"/>
    </source>
</evidence>
<dbReference type="PROSITE" id="PS00028">
    <property type="entry name" value="ZINC_FINGER_C2H2_1"/>
    <property type="match status" value="3"/>
</dbReference>
<dbReference type="GO" id="GO:0000978">
    <property type="term" value="F:RNA polymerase II cis-regulatory region sequence-specific DNA binding"/>
    <property type="evidence" value="ECO:0007669"/>
    <property type="project" value="TreeGrafter"/>
</dbReference>
<keyword evidence="2" id="KW-0479">Metal-binding</keyword>
<reference evidence="10" key="1">
    <citation type="submission" date="2025-08" db="UniProtKB">
        <authorList>
            <consortium name="Ensembl"/>
        </authorList>
    </citation>
    <scope>IDENTIFICATION</scope>
</reference>
<evidence type="ECO:0000313" key="11">
    <source>
        <dbReference type="Proteomes" id="UP000694393"/>
    </source>
</evidence>
<keyword evidence="5" id="KW-0862">Zinc</keyword>
<sequence length="200" mass="23024">LLQAWGLQVMWACDPPWALGGGAPPLIAGGGSWVQLCTPRSGKSPPKSPVTKKQKRSHRLLGCPAVSLAFYRCDICKKDIKRLYNFRDKVHSDEAPFPCNVCTKRFKRTSCLIKHLRIHTEEKPFKCPQCSKRFKWEASVKEHQRIHTGERPFRCEHCIKSFTHFSTFLQHKRTHQTQKQFSSPVILFLKHPSAWGHLPV</sequence>
<keyword evidence="3" id="KW-0677">Repeat</keyword>
<keyword evidence="11" id="KW-1185">Reference proteome</keyword>
<dbReference type="GO" id="GO:0032502">
    <property type="term" value="P:developmental process"/>
    <property type="evidence" value="ECO:0007669"/>
    <property type="project" value="UniProtKB-ARBA"/>
</dbReference>
<dbReference type="InterPro" id="IPR036236">
    <property type="entry name" value="Znf_C2H2_sf"/>
</dbReference>
<accession>A0A8C8RSQ0</accession>
<feature type="domain" description="C2H2-type" evidence="9">
    <location>
        <begin position="153"/>
        <end position="180"/>
    </location>
</feature>
<evidence type="ECO:0000256" key="8">
    <source>
        <dbReference type="PROSITE-ProRule" id="PRU00042"/>
    </source>
</evidence>
<dbReference type="Gene3D" id="3.30.160.60">
    <property type="entry name" value="Classic Zinc Finger"/>
    <property type="match status" value="3"/>
</dbReference>
<protein>
    <recommendedName>
        <fullName evidence="9">C2H2-type domain-containing protein</fullName>
    </recommendedName>
</protein>
<keyword evidence="6" id="KW-0238">DNA-binding</keyword>
<name>A0A8C8RSQ0_9SAUR</name>
<feature type="domain" description="C2H2-type" evidence="9">
    <location>
        <begin position="125"/>
        <end position="152"/>
    </location>
</feature>
<dbReference type="GO" id="GO:0000981">
    <property type="term" value="F:DNA-binding transcription factor activity, RNA polymerase II-specific"/>
    <property type="evidence" value="ECO:0007669"/>
    <property type="project" value="TreeGrafter"/>
</dbReference>
<dbReference type="FunFam" id="3.30.160.60:FF:000202">
    <property type="entry name" value="Zinc finger protein 574"/>
    <property type="match status" value="1"/>
</dbReference>
<dbReference type="Ensembl" id="ENSPCET00000009418.1">
    <property type="protein sequence ID" value="ENSPCEP00000009095.1"/>
    <property type="gene ID" value="ENSPCEG00000007269.1"/>
</dbReference>
<evidence type="ECO:0000256" key="6">
    <source>
        <dbReference type="ARBA" id="ARBA00023125"/>
    </source>
</evidence>
<dbReference type="FunFam" id="3.30.160.60:FF:000512">
    <property type="entry name" value="zinc finger protein 197 isoform X1"/>
    <property type="match status" value="1"/>
</dbReference>
<proteinExistence type="predicted"/>
<dbReference type="FunFam" id="3.30.160.60:FF:000111">
    <property type="entry name" value="GLI family zinc finger 4"/>
    <property type="match status" value="1"/>
</dbReference>
<evidence type="ECO:0000259" key="9">
    <source>
        <dbReference type="PROSITE" id="PS50157"/>
    </source>
</evidence>
<dbReference type="Proteomes" id="UP000694393">
    <property type="component" value="Unplaced"/>
</dbReference>
<dbReference type="GO" id="GO:0005634">
    <property type="term" value="C:nucleus"/>
    <property type="evidence" value="ECO:0007669"/>
    <property type="project" value="UniProtKB-SubCell"/>
</dbReference>
<reference evidence="10" key="2">
    <citation type="submission" date="2025-09" db="UniProtKB">
        <authorList>
            <consortium name="Ensembl"/>
        </authorList>
    </citation>
    <scope>IDENTIFICATION</scope>
</reference>
<evidence type="ECO:0000256" key="2">
    <source>
        <dbReference type="ARBA" id="ARBA00022723"/>
    </source>
</evidence>
<dbReference type="PROSITE" id="PS50157">
    <property type="entry name" value="ZINC_FINGER_C2H2_2"/>
    <property type="match status" value="3"/>
</dbReference>
<dbReference type="GO" id="GO:0008270">
    <property type="term" value="F:zinc ion binding"/>
    <property type="evidence" value="ECO:0007669"/>
    <property type="project" value="UniProtKB-KW"/>
</dbReference>
<keyword evidence="7" id="KW-0539">Nucleus</keyword>
<dbReference type="InterPro" id="IPR013087">
    <property type="entry name" value="Znf_C2H2_type"/>
</dbReference>
<organism evidence="10 11">
    <name type="scientific">Pelusios castaneus</name>
    <name type="common">West African mud turtle</name>
    <dbReference type="NCBI Taxonomy" id="367368"/>
    <lineage>
        <taxon>Eukaryota</taxon>
        <taxon>Metazoa</taxon>
        <taxon>Chordata</taxon>
        <taxon>Craniata</taxon>
        <taxon>Vertebrata</taxon>
        <taxon>Euteleostomi</taxon>
        <taxon>Archelosauria</taxon>
        <taxon>Testudinata</taxon>
        <taxon>Testudines</taxon>
        <taxon>Pleurodira</taxon>
        <taxon>Pelomedusidae</taxon>
        <taxon>Pelusios</taxon>
    </lineage>
</organism>
<evidence type="ECO:0000256" key="1">
    <source>
        <dbReference type="ARBA" id="ARBA00004123"/>
    </source>
</evidence>
<dbReference type="Pfam" id="PF00096">
    <property type="entry name" value="zf-C2H2"/>
    <property type="match status" value="2"/>
</dbReference>
<evidence type="ECO:0000313" key="10">
    <source>
        <dbReference type="Ensembl" id="ENSPCEP00000009095.1"/>
    </source>
</evidence>
<keyword evidence="4 8" id="KW-0863">Zinc-finger</keyword>
<feature type="domain" description="C2H2-type" evidence="9">
    <location>
        <begin position="97"/>
        <end position="124"/>
    </location>
</feature>
<evidence type="ECO:0000256" key="5">
    <source>
        <dbReference type="ARBA" id="ARBA00022833"/>
    </source>
</evidence>